<sequence>MSEVSPIYWHLPKSQREQLPSGHLPNAAVSECNIDTLPDELLFEIINQVFLDDVDDVWTISLTNRRLHRVAREILYSSYSTRDAIPGLFIRTLASSPDLERCVQQVEWEYEGHAFKFPKQLTTAELRHITERVGFDNVGRREVVGESRIRKLNTWLADHRREDQFNIFMLFTPRVKKVEIIPSLWPRKAVWFKTALESQMFSNLQEASIILEQIRLGNILSLFLLPSLRTLILGHVGVHRDRDGIGPRPEWEADKTFWDRLEKDGSSLENLILPNVGGDTLDLTRALESFQGLKKFKFAFHGHGMGPDDVNVRTLLRAIANHHESLASLDLNDFRIDKDPNTFEELRILNRLERLQMCGQVFYGVIRDEWGQLAEVLPGRFKNLPRHIRYLRISAMEDGHNVPESLLQVLINMAPTIHTIFSNLEKITFFDWHPQLGTFPCQKFFAALQNGLAKAGVELESTKYHLLLFHDRAVSRLPIMSKMWEVDPETRSKLLEIQKTNDNNKCVDCNAPSPQWASPKLGIFMCLSCSGVHRGLGVHISFIRSITMDAFKGSELVRMAAGGNKPFQDFFNEHPSNTKDGRTFEASSISERYDSEAGDEWKERLSCKVEDREFDKSNLPKRLPKKDNASAAGTGAPLSGRASAAGSRSQTPLGKTRSNDPGFQRSGSPALGTNAMSSQKAKNEAYFAKMGQENANRPDGVAPNQGGKYGGFGSEPDSWKKDDEPGAPPALDDFQKDPLAALTKGFGWLGASVSKVGKTGYEGYVKPGMAKLAEADLASQARTTAGTLGQTLQSGVANANTQFTRFVEGDSSTHSPATSGRREPERKDFWESFGAAPKGPAKDKQDFWDEFASAGETKTGGGMAPKKPSGIGTSAMKKGGAGGGMSGGAKKDDEWGEW</sequence>
<comment type="caution">
    <text evidence="9">The sequence shown here is derived from an EMBL/GenBank/DDBJ whole genome shotgun (WGS) entry which is preliminary data.</text>
</comment>
<dbReference type="GO" id="GO:0030100">
    <property type="term" value="P:regulation of endocytosis"/>
    <property type="evidence" value="ECO:0007669"/>
    <property type="project" value="TreeGrafter"/>
</dbReference>
<evidence type="ECO:0000256" key="4">
    <source>
        <dbReference type="ARBA" id="ARBA00022833"/>
    </source>
</evidence>
<feature type="compositionally biased region" description="Basic and acidic residues" evidence="6">
    <location>
        <begin position="820"/>
        <end position="830"/>
    </location>
</feature>
<dbReference type="SMART" id="SM00105">
    <property type="entry name" value="ArfGap"/>
    <property type="match status" value="1"/>
</dbReference>
<dbReference type="GO" id="GO:0005096">
    <property type="term" value="F:GTPase activator activity"/>
    <property type="evidence" value="ECO:0007669"/>
    <property type="project" value="UniProtKB-KW"/>
</dbReference>
<dbReference type="Gene3D" id="1.10.220.150">
    <property type="entry name" value="Arf GTPase activating protein"/>
    <property type="match status" value="1"/>
</dbReference>
<evidence type="ECO:0000313" key="10">
    <source>
        <dbReference type="Proteomes" id="UP000596902"/>
    </source>
</evidence>
<feature type="domain" description="F-box" evidence="8">
    <location>
        <begin position="31"/>
        <end position="82"/>
    </location>
</feature>
<dbReference type="PROSITE" id="PS50181">
    <property type="entry name" value="FBOX"/>
    <property type="match status" value="1"/>
</dbReference>
<dbReference type="PANTHER" id="PTHR46395:SF1">
    <property type="entry name" value="ADP-RIBOSYLATION FACTOR GTPASE-ACTIVATING PROTEIN 1"/>
    <property type="match status" value="1"/>
</dbReference>
<reference evidence="9" key="2">
    <citation type="submission" date="2020-08" db="EMBL/GenBank/DDBJ databases">
        <title>Draft Genome Sequence of Cumin Blight Pathogen Alternaria burnsii.</title>
        <authorList>
            <person name="Feng Z."/>
        </authorList>
    </citation>
    <scope>NUCLEOTIDE SEQUENCE</scope>
    <source>
        <strain evidence="9">CBS107.38</strain>
    </source>
</reference>
<dbReference type="Proteomes" id="UP000596902">
    <property type="component" value="Unassembled WGS sequence"/>
</dbReference>
<dbReference type="PANTHER" id="PTHR46395">
    <property type="entry name" value="ADP-RIBOSYLATION FACTOR GTPASE-ACTIVATING PROTEIN 1"/>
    <property type="match status" value="1"/>
</dbReference>
<keyword evidence="3 5" id="KW-0863">Zinc-finger</keyword>
<evidence type="ECO:0000256" key="6">
    <source>
        <dbReference type="SAM" id="MobiDB-lite"/>
    </source>
</evidence>
<dbReference type="PROSITE" id="PS50115">
    <property type="entry name" value="ARFGAP"/>
    <property type="match status" value="1"/>
</dbReference>
<dbReference type="GO" id="GO:0008270">
    <property type="term" value="F:zinc ion binding"/>
    <property type="evidence" value="ECO:0007669"/>
    <property type="project" value="UniProtKB-KW"/>
</dbReference>
<evidence type="ECO:0000256" key="2">
    <source>
        <dbReference type="ARBA" id="ARBA00022723"/>
    </source>
</evidence>
<dbReference type="SUPFAM" id="SSF81383">
    <property type="entry name" value="F-box domain"/>
    <property type="match status" value="1"/>
</dbReference>
<evidence type="ECO:0000313" key="9">
    <source>
        <dbReference type="EMBL" id="KAF7672146.1"/>
    </source>
</evidence>
<dbReference type="InterPro" id="IPR038508">
    <property type="entry name" value="ArfGAP_dom_sf"/>
</dbReference>
<dbReference type="GO" id="GO:0000139">
    <property type="term" value="C:Golgi membrane"/>
    <property type="evidence" value="ECO:0007669"/>
    <property type="project" value="TreeGrafter"/>
</dbReference>
<dbReference type="InterPro" id="IPR001164">
    <property type="entry name" value="ArfGAP_dom"/>
</dbReference>
<dbReference type="PRINTS" id="PR00405">
    <property type="entry name" value="REVINTRACTNG"/>
</dbReference>
<dbReference type="InterPro" id="IPR001810">
    <property type="entry name" value="F-box_dom"/>
</dbReference>
<dbReference type="InterPro" id="IPR037278">
    <property type="entry name" value="ARFGAP/RecO"/>
</dbReference>
<dbReference type="RefSeq" id="XP_038782504.1">
    <property type="nucleotide sequence ID" value="XM_038934703.1"/>
</dbReference>
<evidence type="ECO:0000256" key="5">
    <source>
        <dbReference type="PROSITE-ProRule" id="PRU00288"/>
    </source>
</evidence>
<name>A0A8H7EC44_9PLEO</name>
<feature type="domain" description="Arf-GAP" evidence="7">
    <location>
        <begin position="491"/>
        <end position="614"/>
    </location>
</feature>
<evidence type="ECO:0000259" key="8">
    <source>
        <dbReference type="PROSITE" id="PS50181"/>
    </source>
</evidence>
<evidence type="ECO:0000259" key="7">
    <source>
        <dbReference type="PROSITE" id="PS50115"/>
    </source>
</evidence>
<keyword evidence="2" id="KW-0479">Metal-binding</keyword>
<feature type="compositionally biased region" description="Basic and acidic residues" evidence="6">
    <location>
        <begin position="889"/>
        <end position="898"/>
    </location>
</feature>
<dbReference type="CDD" id="cd09917">
    <property type="entry name" value="F-box_SF"/>
    <property type="match status" value="1"/>
</dbReference>
<proteinExistence type="predicted"/>
<dbReference type="GeneID" id="62207881"/>
<dbReference type="Pfam" id="PF01412">
    <property type="entry name" value="ArfGap"/>
    <property type="match status" value="1"/>
</dbReference>
<keyword evidence="4" id="KW-0862">Zinc</keyword>
<evidence type="ECO:0000256" key="1">
    <source>
        <dbReference type="ARBA" id="ARBA00022468"/>
    </source>
</evidence>
<dbReference type="InterPro" id="IPR036047">
    <property type="entry name" value="F-box-like_dom_sf"/>
</dbReference>
<feature type="region of interest" description="Disordered" evidence="6">
    <location>
        <begin position="616"/>
        <end position="680"/>
    </location>
</feature>
<dbReference type="EMBL" id="JAAABM010000017">
    <property type="protein sequence ID" value="KAF7672146.1"/>
    <property type="molecule type" value="Genomic_DNA"/>
</dbReference>
<feature type="compositionally biased region" description="Low complexity" evidence="6">
    <location>
        <begin position="639"/>
        <end position="649"/>
    </location>
</feature>
<keyword evidence="1" id="KW-0343">GTPase activation</keyword>
<dbReference type="SUPFAM" id="SSF52047">
    <property type="entry name" value="RNI-like"/>
    <property type="match status" value="1"/>
</dbReference>
<dbReference type="CDD" id="cd08830">
    <property type="entry name" value="ArfGap_ArfGap1"/>
    <property type="match status" value="1"/>
</dbReference>
<gene>
    <name evidence="9" type="ORF">GT037_009656</name>
</gene>
<reference evidence="9" key="1">
    <citation type="submission" date="2020-01" db="EMBL/GenBank/DDBJ databases">
        <authorList>
            <person name="Feng Z.H.Z."/>
        </authorList>
    </citation>
    <scope>NUCLEOTIDE SEQUENCE</scope>
    <source>
        <strain evidence="9">CBS107.38</strain>
    </source>
</reference>
<feature type="compositionally biased region" description="Polar residues" evidence="6">
    <location>
        <begin position="805"/>
        <end position="818"/>
    </location>
</feature>
<feature type="region of interest" description="Disordered" evidence="6">
    <location>
        <begin position="805"/>
        <end position="898"/>
    </location>
</feature>
<organism evidence="9 10">
    <name type="scientific">Alternaria burnsii</name>
    <dbReference type="NCBI Taxonomy" id="1187904"/>
    <lineage>
        <taxon>Eukaryota</taxon>
        <taxon>Fungi</taxon>
        <taxon>Dikarya</taxon>
        <taxon>Ascomycota</taxon>
        <taxon>Pezizomycotina</taxon>
        <taxon>Dothideomycetes</taxon>
        <taxon>Pleosporomycetidae</taxon>
        <taxon>Pleosporales</taxon>
        <taxon>Pleosporineae</taxon>
        <taxon>Pleosporaceae</taxon>
        <taxon>Alternaria</taxon>
        <taxon>Alternaria sect. Alternaria</taxon>
    </lineage>
</organism>
<dbReference type="GO" id="GO:0032012">
    <property type="term" value="P:regulation of ARF protein signal transduction"/>
    <property type="evidence" value="ECO:0007669"/>
    <property type="project" value="TreeGrafter"/>
</dbReference>
<dbReference type="AlphaFoldDB" id="A0A8H7EC44"/>
<protein>
    <submittedName>
        <fullName evidence="9">Adp-ribosylation factor gtpase-activating protein 1</fullName>
    </submittedName>
</protein>
<keyword evidence="10" id="KW-1185">Reference proteome</keyword>
<accession>A0A8H7EC44</accession>
<dbReference type="FunFam" id="1.10.220.150:FF:000014">
    <property type="entry name" value="ADP-ribosylation factor GTPase-activating protein"/>
    <property type="match status" value="1"/>
</dbReference>
<feature type="region of interest" description="Disordered" evidence="6">
    <location>
        <begin position="694"/>
        <end position="734"/>
    </location>
</feature>
<evidence type="ECO:0000256" key="3">
    <source>
        <dbReference type="ARBA" id="ARBA00022771"/>
    </source>
</evidence>
<dbReference type="SUPFAM" id="SSF57863">
    <property type="entry name" value="ArfGap/RecO-like zinc finger"/>
    <property type="match status" value="1"/>
</dbReference>